<evidence type="ECO:0000256" key="3">
    <source>
        <dbReference type="ARBA" id="ARBA00022835"/>
    </source>
</evidence>
<reference evidence="7" key="1">
    <citation type="submission" date="2022-10" db="EMBL/GenBank/DDBJ databases">
        <authorList>
            <person name="Byrne P K."/>
        </authorList>
    </citation>
    <scope>NUCLEOTIDE SEQUENCE</scope>
    <source>
        <strain evidence="7">CBS7001</strain>
    </source>
</reference>
<evidence type="ECO:0000313" key="8">
    <source>
        <dbReference type="Proteomes" id="UP001162090"/>
    </source>
</evidence>
<keyword evidence="2" id="KW-0963">Cytoplasm</keyword>
<dbReference type="GO" id="GO:0000176">
    <property type="term" value="C:nuclear exosome (RNase complex)"/>
    <property type="evidence" value="ECO:0007669"/>
    <property type="project" value="TreeGrafter"/>
</dbReference>
<dbReference type="InterPro" id="IPR019495">
    <property type="entry name" value="EXOSC1_C"/>
</dbReference>
<keyword evidence="3" id="KW-0271">Exosome</keyword>
<evidence type="ECO:0000256" key="1">
    <source>
        <dbReference type="ARBA" id="ARBA00004604"/>
    </source>
</evidence>
<dbReference type="CDD" id="cd05791">
    <property type="entry name" value="S1_CSL4"/>
    <property type="match status" value="1"/>
</dbReference>
<dbReference type="Pfam" id="PF21551">
    <property type="entry name" value="CSL4_N"/>
    <property type="match status" value="1"/>
</dbReference>
<feature type="domain" description="Exosome complex component CSL4 N-terminal" evidence="6">
    <location>
        <begin position="44"/>
        <end position="100"/>
    </location>
</feature>
<dbReference type="EMBL" id="OX365925">
    <property type="protein sequence ID" value="CAI4049786.1"/>
    <property type="molecule type" value="Genomic_DNA"/>
</dbReference>
<protein>
    <recommendedName>
        <fullName evidence="9">Csl4p</fullName>
    </recommendedName>
</protein>
<gene>
    <name evidence="7" type="primary">SUVC14G0990</name>
    <name evidence="7" type="ORF">SUVC_14G0990</name>
</gene>
<evidence type="ECO:0000259" key="6">
    <source>
        <dbReference type="Pfam" id="PF21551"/>
    </source>
</evidence>
<comment type="subcellular location">
    <subcellularLocation>
        <location evidence="1">Nucleus</location>
        <location evidence="1">Nucleolus</location>
    </subcellularLocation>
</comment>
<dbReference type="GO" id="GO:0005730">
    <property type="term" value="C:nucleolus"/>
    <property type="evidence" value="ECO:0007669"/>
    <property type="project" value="UniProtKB-SubCell"/>
</dbReference>
<feature type="domain" description="Exosome complex component CSL4 C-terminal" evidence="5">
    <location>
        <begin position="166"/>
        <end position="271"/>
    </location>
</feature>
<dbReference type="PANTHER" id="PTHR12686">
    <property type="entry name" value="3'-5' EXORIBONUCLEASE CSL4-RELATED"/>
    <property type="match status" value="1"/>
</dbReference>
<dbReference type="PANTHER" id="PTHR12686:SF8">
    <property type="entry name" value="EXOSOME COMPLEX COMPONENT CSL4"/>
    <property type="match status" value="1"/>
</dbReference>
<evidence type="ECO:0000313" key="7">
    <source>
        <dbReference type="EMBL" id="CAI4049786.1"/>
    </source>
</evidence>
<dbReference type="GO" id="GO:0006396">
    <property type="term" value="P:RNA processing"/>
    <property type="evidence" value="ECO:0007669"/>
    <property type="project" value="InterPro"/>
</dbReference>
<dbReference type="Gene3D" id="2.40.50.880">
    <property type="match status" value="1"/>
</dbReference>
<dbReference type="AlphaFoldDB" id="A0AA35J5W5"/>
<dbReference type="GO" id="GO:0005737">
    <property type="term" value="C:cytoplasm"/>
    <property type="evidence" value="ECO:0007669"/>
    <property type="project" value="TreeGrafter"/>
</dbReference>
<proteinExistence type="predicted"/>
<dbReference type="FunFam" id="2.40.50.140:FF:000312">
    <property type="entry name" value="Exosome complex component CSL4"/>
    <property type="match status" value="1"/>
</dbReference>
<feature type="region of interest" description="Disordered" evidence="4">
    <location>
        <begin position="102"/>
        <end position="127"/>
    </location>
</feature>
<organism evidence="7 8">
    <name type="scientific">Saccharomyces uvarum</name>
    <name type="common">Yeast</name>
    <name type="synonym">Saccharomyces bayanus var. uvarum</name>
    <dbReference type="NCBI Taxonomy" id="230603"/>
    <lineage>
        <taxon>Eukaryota</taxon>
        <taxon>Fungi</taxon>
        <taxon>Dikarya</taxon>
        <taxon>Ascomycota</taxon>
        <taxon>Saccharomycotina</taxon>
        <taxon>Saccharomycetes</taxon>
        <taxon>Saccharomycetales</taxon>
        <taxon>Saccharomycetaceae</taxon>
        <taxon>Saccharomyces</taxon>
    </lineage>
</organism>
<dbReference type="SUPFAM" id="SSF50249">
    <property type="entry name" value="Nucleic acid-binding proteins"/>
    <property type="match status" value="1"/>
</dbReference>
<accession>A0AA35J5W5</accession>
<dbReference type="InterPro" id="IPR048626">
    <property type="entry name" value="CSL4_N"/>
</dbReference>
<sequence>MSRCLASIATPSYIENCIAFLAPINLTSLHPVMTSNLQFPKIAYPGKLICPQYSTENKDGEDVIFNYACGPGTKLVQYEHNGTLLEAITATLIGTVRCEEVKKTDDEEEEELEVADQSTEEEKSVDASSSEAVKRVVKFIQVSVVPGADDNCRTSKGANNDFANNLPKEGDIVLTRVTRLSLQRANVEILAVEDKPSPIDSGVGSNGMGIIAAGGGSGAATFSVSQASSDLGETFRGIIRSQDVRSTDRDRVKVIDCFKPGDIVRAQVLSLGDGTNYYLTTARNDLGVVFARAANGAGGLMYATDWQMMTSPATGVTEKRKCAKPF</sequence>
<dbReference type="InterPro" id="IPR039771">
    <property type="entry name" value="Csl4"/>
</dbReference>
<evidence type="ECO:0008006" key="9">
    <source>
        <dbReference type="Google" id="ProtNLM"/>
    </source>
</evidence>
<evidence type="ECO:0000256" key="2">
    <source>
        <dbReference type="ARBA" id="ARBA00022490"/>
    </source>
</evidence>
<name>A0AA35J5W5_SACUV</name>
<dbReference type="Gene3D" id="2.40.50.140">
    <property type="entry name" value="Nucleic acid-binding proteins"/>
    <property type="match status" value="1"/>
</dbReference>
<dbReference type="Pfam" id="PF10447">
    <property type="entry name" value="EXOSC1"/>
    <property type="match status" value="1"/>
</dbReference>
<evidence type="ECO:0000259" key="5">
    <source>
        <dbReference type="Pfam" id="PF10447"/>
    </source>
</evidence>
<dbReference type="InterPro" id="IPR012340">
    <property type="entry name" value="NA-bd_OB-fold"/>
</dbReference>
<evidence type="ECO:0000256" key="4">
    <source>
        <dbReference type="SAM" id="MobiDB-lite"/>
    </source>
</evidence>
<dbReference type="Proteomes" id="UP001162090">
    <property type="component" value="Chromosome 14"/>
</dbReference>
<dbReference type="GO" id="GO:0003723">
    <property type="term" value="F:RNA binding"/>
    <property type="evidence" value="ECO:0007669"/>
    <property type="project" value="InterPro"/>
</dbReference>